<evidence type="ECO:0000313" key="3">
    <source>
        <dbReference type="EMBL" id="OWQ87539.1"/>
    </source>
</evidence>
<gene>
    <name evidence="3" type="ORF">CDN99_18235</name>
</gene>
<dbReference type="AlphaFoldDB" id="A0A246J4N3"/>
<feature type="region of interest" description="Disordered" evidence="2">
    <location>
        <begin position="342"/>
        <end position="362"/>
    </location>
</feature>
<feature type="coiled-coil region" evidence="1">
    <location>
        <begin position="123"/>
        <end position="150"/>
    </location>
</feature>
<protein>
    <submittedName>
        <fullName evidence="3">Uncharacterized protein</fullName>
    </submittedName>
</protein>
<dbReference type="RefSeq" id="WP_088386321.1">
    <property type="nucleotide sequence ID" value="NZ_NIOF01000009.1"/>
</dbReference>
<feature type="region of interest" description="Disordered" evidence="2">
    <location>
        <begin position="270"/>
        <end position="296"/>
    </location>
</feature>
<feature type="compositionally biased region" description="Low complexity" evidence="2">
    <location>
        <begin position="346"/>
        <end position="362"/>
    </location>
</feature>
<evidence type="ECO:0000313" key="4">
    <source>
        <dbReference type="Proteomes" id="UP000197468"/>
    </source>
</evidence>
<sequence length="362" mass="38768">MSRFTSPNLLSPMLAVSVLTRVAPALRPRLAGLSLAALGALPAAGFAAANLDTVTLNLTPLPSMSQEQQLKMDMRMSMKLTPPPNATEEVRAKAEQAQATMPLTLQSVMRQRLTTGPKRADGSYSLQADMESLKQEMRNAQGQVQALPKQPPMKFTATIRNDQFEAIHLDMPAVNGQQPQMRQDAMEKVFNQVFDWVRKFNGTTLKVGESVEFPLELALPMAPSNSAGKVMGRYTLTQLKQGVASFDVDIRMDMNLAVPVKADAASAASAPASDGAVTPPAAPPQAQATMKGTGQGTMDIRLADRLQLRSKVTMNMGMDMAGPDGSAIRMDMQMDMEGAGKTLPMKKAATPAKPTAKPATKG</sequence>
<organism evidence="3 4">
    <name type="scientific">Roseateles aquatilis</name>
    <dbReference type="NCBI Taxonomy" id="431061"/>
    <lineage>
        <taxon>Bacteria</taxon>
        <taxon>Pseudomonadati</taxon>
        <taxon>Pseudomonadota</taxon>
        <taxon>Betaproteobacteria</taxon>
        <taxon>Burkholderiales</taxon>
        <taxon>Sphaerotilaceae</taxon>
        <taxon>Roseateles</taxon>
    </lineage>
</organism>
<evidence type="ECO:0000256" key="2">
    <source>
        <dbReference type="SAM" id="MobiDB-lite"/>
    </source>
</evidence>
<reference evidence="3 4" key="1">
    <citation type="journal article" date="2008" name="Int. J. Syst. Evol. Microbiol.">
        <title>Description of Roseateles aquatilis sp. nov. and Roseateles terrae sp. nov., in the class Betaproteobacteria, and emended description of the genus Roseateles.</title>
        <authorList>
            <person name="Gomila M."/>
            <person name="Bowien B."/>
            <person name="Falsen E."/>
            <person name="Moore E.R."/>
            <person name="Lalucat J."/>
        </authorList>
    </citation>
    <scope>NUCLEOTIDE SEQUENCE [LARGE SCALE GENOMIC DNA]</scope>
    <source>
        <strain evidence="3 4">CCUG 48205</strain>
    </source>
</reference>
<dbReference type="EMBL" id="NIOF01000009">
    <property type="protein sequence ID" value="OWQ87539.1"/>
    <property type="molecule type" value="Genomic_DNA"/>
</dbReference>
<name>A0A246J4N3_9BURK</name>
<keyword evidence="1" id="KW-0175">Coiled coil</keyword>
<dbReference type="OrthoDB" id="8889880at2"/>
<proteinExistence type="predicted"/>
<comment type="caution">
    <text evidence="3">The sequence shown here is derived from an EMBL/GenBank/DDBJ whole genome shotgun (WGS) entry which is preliminary data.</text>
</comment>
<dbReference type="Proteomes" id="UP000197468">
    <property type="component" value="Unassembled WGS sequence"/>
</dbReference>
<keyword evidence="4" id="KW-1185">Reference proteome</keyword>
<accession>A0A246J4N3</accession>
<feature type="compositionally biased region" description="Low complexity" evidence="2">
    <location>
        <begin position="270"/>
        <end position="288"/>
    </location>
</feature>
<evidence type="ECO:0000256" key="1">
    <source>
        <dbReference type="SAM" id="Coils"/>
    </source>
</evidence>